<organism evidence="3">
    <name type="scientific">Alsobacter sp. KACC 23698</name>
    <dbReference type="NCBI Taxonomy" id="3149229"/>
    <lineage>
        <taxon>Bacteria</taxon>
        <taxon>Pseudomonadati</taxon>
        <taxon>Pseudomonadota</taxon>
        <taxon>Alphaproteobacteria</taxon>
        <taxon>Hyphomicrobiales</taxon>
        <taxon>Alsobacteraceae</taxon>
        <taxon>Alsobacter</taxon>
    </lineage>
</organism>
<accession>A0AAU7JIZ2</accession>
<dbReference type="AlphaFoldDB" id="A0AAU7JIZ2"/>
<name>A0AAU7JIZ2_9HYPH</name>
<reference evidence="3" key="1">
    <citation type="submission" date="2024-05" db="EMBL/GenBank/DDBJ databases">
        <authorList>
            <person name="Kim S."/>
            <person name="Heo J."/>
            <person name="Choi H."/>
            <person name="Choi Y."/>
            <person name="Kwon S.-W."/>
            <person name="Kim Y."/>
        </authorList>
    </citation>
    <scope>NUCLEOTIDE SEQUENCE</scope>
    <source>
        <strain evidence="3">KACC 23698</strain>
    </source>
</reference>
<evidence type="ECO:0008006" key="4">
    <source>
        <dbReference type="Google" id="ProtNLM"/>
    </source>
</evidence>
<protein>
    <recommendedName>
        <fullName evidence="4">Acyltransferase</fullName>
    </recommendedName>
</protein>
<evidence type="ECO:0000256" key="1">
    <source>
        <dbReference type="SAM" id="MobiDB-lite"/>
    </source>
</evidence>
<keyword evidence="2" id="KW-0812">Transmembrane</keyword>
<dbReference type="EMBL" id="CP157484">
    <property type="protein sequence ID" value="XBO40256.1"/>
    <property type="molecule type" value="Genomic_DNA"/>
</dbReference>
<keyword evidence="2" id="KW-1133">Transmembrane helix</keyword>
<feature type="transmembrane region" description="Helical" evidence="2">
    <location>
        <begin position="21"/>
        <end position="45"/>
    </location>
</feature>
<keyword evidence="2" id="KW-0472">Membrane</keyword>
<feature type="region of interest" description="Disordered" evidence="1">
    <location>
        <begin position="83"/>
        <end position="104"/>
    </location>
</feature>
<dbReference type="RefSeq" id="WP_406857111.1">
    <property type="nucleotide sequence ID" value="NZ_CP157484.1"/>
</dbReference>
<evidence type="ECO:0000256" key="2">
    <source>
        <dbReference type="SAM" id="Phobius"/>
    </source>
</evidence>
<feature type="compositionally biased region" description="Low complexity" evidence="1">
    <location>
        <begin position="84"/>
        <end position="100"/>
    </location>
</feature>
<gene>
    <name evidence="3" type="ORF">ABEG18_05605</name>
</gene>
<proteinExistence type="predicted"/>
<sequence length="139" mass="14585">MDDLRAVAAIAMVLFHAGVELAGGGLVGLDVFFVISGYLITAILVQDPSDGKARAGGRSRPLMHAPRPCVCSGTAEGRLSLQEASLRPRTAPRSPSAQPPRADRRAAAIFSLPQALNIDGCAAAFRLQGARMEQGQHEP</sequence>
<evidence type="ECO:0000313" key="3">
    <source>
        <dbReference type="EMBL" id="XBO40256.1"/>
    </source>
</evidence>